<dbReference type="Proteomes" id="UP001523369">
    <property type="component" value="Unassembled WGS sequence"/>
</dbReference>
<organism evidence="2 3">
    <name type="scientific">Paractinoplanes aksuensis</name>
    <dbReference type="NCBI Taxonomy" id="2939490"/>
    <lineage>
        <taxon>Bacteria</taxon>
        <taxon>Bacillati</taxon>
        <taxon>Actinomycetota</taxon>
        <taxon>Actinomycetes</taxon>
        <taxon>Micromonosporales</taxon>
        <taxon>Micromonosporaceae</taxon>
        <taxon>Paractinoplanes</taxon>
    </lineage>
</organism>
<comment type="caution">
    <text evidence="2">The sequence shown here is derived from an EMBL/GenBank/DDBJ whole genome shotgun (WGS) entry which is preliminary data.</text>
</comment>
<dbReference type="InterPro" id="IPR011009">
    <property type="entry name" value="Kinase-like_dom_sf"/>
</dbReference>
<dbReference type="SUPFAM" id="SSF56112">
    <property type="entry name" value="Protein kinase-like (PK-like)"/>
    <property type="match status" value="1"/>
</dbReference>
<dbReference type="InterPro" id="IPR002575">
    <property type="entry name" value="Aminoglycoside_PTrfase"/>
</dbReference>
<dbReference type="Gene3D" id="3.30.200.20">
    <property type="entry name" value="Phosphorylase Kinase, domain 1"/>
    <property type="match status" value="1"/>
</dbReference>
<dbReference type="EMBL" id="JAMYJR010000054">
    <property type="protein sequence ID" value="MCO8277128.1"/>
    <property type="molecule type" value="Genomic_DNA"/>
</dbReference>
<protein>
    <submittedName>
        <fullName evidence="2">Aminoglycoside phosphotransferase family protein</fullName>
    </submittedName>
</protein>
<evidence type="ECO:0000313" key="2">
    <source>
        <dbReference type="EMBL" id="MCO8277128.1"/>
    </source>
</evidence>
<sequence>MFATRPSWRDAPAELAAGVQRVCGASIVGSRDVHGGMSPGPAAVLRLADGRRVFVKAVSRAVSEPSHRFYQREAVALAALPVETPAPVLLGSIEVTTEGVIRIAAAAKGAREAAGAARPETGGEGAGAADIACGADGWFALVMSVAEGVPAGPPWTGDGVGLVRDACEVIGALPAPDVVPPIGQILTDLDGWELLAAGDPALLDGWERQNVAALAELAARWQGWTAGTALVHQDVRADNAIVDLVARRAVLVDWSFGCAGAPWLDRARLAADIVGAGHRDGPAAALRAATKILDALPGDAARFVAALGGMWRYRSTLAAPPGHPTLRPWQRERARLIRPLLATLL</sequence>
<reference evidence="2 3" key="1">
    <citation type="submission" date="2022-06" db="EMBL/GenBank/DDBJ databases">
        <title>New Species of the Genus Actinoplanes, ActinopZanes ferrugineus.</title>
        <authorList>
            <person name="Ding P."/>
        </authorList>
    </citation>
    <scope>NUCLEOTIDE SEQUENCE [LARGE SCALE GENOMIC DNA]</scope>
    <source>
        <strain evidence="2 3">TRM88003</strain>
    </source>
</reference>
<dbReference type="Pfam" id="PF01636">
    <property type="entry name" value="APH"/>
    <property type="match status" value="1"/>
</dbReference>
<gene>
    <name evidence="2" type="ORF">M1L60_41795</name>
</gene>
<proteinExistence type="predicted"/>
<dbReference type="Gene3D" id="3.90.1200.10">
    <property type="match status" value="1"/>
</dbReference>
<dbReference type="RefSeq" id="WP_253243146.1">
    <property type="nucleotide sequence ID" value="NZ_JAMYJR010000054.1"/>
</dbReference>
<evidence type="ECO:0000259" key="1">
    <source>
        <dbReference type="Pfam" id="PF01636"/>
    </source>
</evidence>
<keyword evidence="3" id="KW-1185">Reference proteome</keyword>
<feature type="domain" description="Aminoglycoside phosphotransferase" evidence="1">
    <location>
        <begin position="44"/>
        <end position="291"/>
    </location>
</feature>
<name>A0ABT1E1W6_9ACTN</name>
<accession>A0ABT1E1W6</accession>
<evidence type="ECO:0000313" key="3">
    <source>
        <dbReference type="Proteomes" id="UP001523369"/>
    </source>
</evidence>